<keyword evidence="5" id="KW-1185">Reference proteome</keyword>
<dbReference type="OrthoDB" id="444255at2759"/>
<evidence type="ECO:0000313" key="3">
    <source>
        <dbReference type="EMBL" id="CAF0965413.1"/>
    </source>
</evidence>
<evidence type="ECO:0000313" key="5">
    <source>
        <dbReference type="Proteomes" id="UP000663828"/>
    </source>
</evidence>
<dbReference type="PANTHER" id="PTHR13627:SF31">
    <property type="entry name" value="RIBITOL 5-PHOSPHATE TRANSFERASE FKRP"/>
    <property type="match status" value="1"/>
</dbReference>
<name>A0A815GAW6_ADIRI</name>
<comment type="caution">
    <text evidence="4">The sequence shown here is derived from an EMBL/GenBank/DDBJ whole genome shotgun (WGS) entry which is preliminary data.</text>
</comment>
<dbReference type="PANTHER" id="PTHR13627">
    <property type="entry name" value="FUKUTIN RELATED PROTEIN"/>
    <property type="match status" value="1"/>
</dbReference>
<keyword evidence="1" id="KW-0812">Transmembrane</keyword>
<dbReference type="InterPro" id="IPR007074">
    <property type="entry name" value="LicD/FKTN/FKRP_NTP_transf"/>
</dbReference>
<dbReference type="EMBL" id="CAJNOJ010000249">
    <property type="protein sequence ID" value="CAF1336299.1"/>
    <property type="molecule type" value="Genomic_DNA"/>
</dbReference>
<accession>A0A815GAW6</accession>
<dbReference type="AlphaFoldDB" id="A0A815GAW6"/>
<gene>
    <name evidence="4" type="ORF">EDS130_LOCUS32478</name>
    <name evidence="3" type="ORF">XAT740_LOCUS11379</name>
</gene>
<proteinExistence type="predicted"/>
<dbReference type="Proteomes" id="UP000663852">
    <property type="component" value="Unassembled WGS sequence"/>
</dbReference>
<keyword evidence="1" id="KW-1133">Transmembrane helix</keyword>
<feature type="domain" description="LicD/FKTN/FKRP nucleotidyltransferase" evidence="2">
    <location>
        <begin position="92"/>
        <end position="220"/>
    </location>
</feature>
<evidence type="ECO:0000313" key="6">
    <source>
        <dbReference type="Proteomes" id="UP000663852"/>
    </source>
</evidence>
<dbReference type="EMBL" id="CAJNOR010000625">
    <property type="protein sequence ID" value="CAF0965413.1"/>
    <property type="molecule type" value="Genomic_DNA"/>
</dbReference>
<sequence length="258" mass="29919">MRTSHGETYKKCTSTLLKLILVATVIVIFIITISIQWNTQIVFGVYTKSVPTNVTPCAYLACSHSSNCTTRNKTCCAYVLKRSLDFLDAFFRRHNLPYVIIYGSLLGAVRNQTIIPWTRDIDIGFFNWTYLRSTSIQNELYQHGFYLFHTLDLTRICVHKDTLDKSLLLTQNVKQPPPTQIFHLHAYIDLYLATNSVNLTRNSSIYSIEFSGKFLSHISFKTNVTIDNQTYPTVDNVQEHLVHFYKKDYMRDVIPRRP</sequence>
<keyword evidence="1" id="KW-0472">Membrane</keyword>
<reference evidence="4" key="1">
    <citation type="submission" date="2021-02" db="EMBL/GenBank/DDBJ databases">
        <authorList>
            <person name="Nowell W R."/>
        </authorList>
    </citation>
    <scope>NUCLEOTIDE SEQUENCE</scope>
</reference>
<dbReference type="InterPro" id="IPR052613">
    <property type="entry name" value="LicD_transferase"/>
</dbReference>
<dbReference type="Proteomes" id="UP000663828">
    <property type="component" value="Unassembled WGS sequence"/>
</dbReference>
<evidence type="ECO:0000259" key="2">
    <source>
        <dbReference type="Pfam" id="PF04991"/>
    </source>
</evidence>
<protein>
    <recommendedName>
        <fullName evidence="2">LicD/FKTN/FKRP nucleotidyltransferase domain-containing protein</fullName>
    </recommendedName>
</protein>
<dbReference type="GO" id="GO:0009100">
    <property type="term" value="P:glycoprotein metabolic process"/>
    <property type="evidence" value="ECO:0007669"/>
    <property type="project" value="UniProtKB-ARBA"/>
</dbReference>
<dbReference type="Pfam" id="PF04991">
    <property type="entry name" value="LicD"/>
    <property type="match status" value="1"/>
</dbReference>
<evidence type="ECO:0000313" key="4">
    <source>
        <dbReference type="EMBL" id="CAF1336299.1"/>
    </source>
</evidence>
<organism evidence="4 6">
    <name type="scientific">Adineta ricciae</name>
    <name type="common">Rotifer</name>
    <dbReference type="NCBI Taxonomy" id="249248"/>
    <lineage>
        <taxon>Eukaryota</taxon>
        <taxon>Metazoa</taxon>
        <taxon>Spiralia</taxon>
        <taxon>Gnathifera</taxon>
        <taxon>Rotifera</taxon>
        <taxon>Eurotatoria</taxon>
        <taxon>Bdelloidea</taxon>
        <taxon>Adinetida</taxon>
        <taxon>Adinetidae</taxon>
        <taxon>Adineta</taxon>
    </lineage>
</organism>
<feature type="transmembrane region" description="Helical" evidence="1">
    <location>
        <begin position="16"/>
        <end position="37"/>
    </location>
</feature>
<evidence type="ECO:0000256" key="1">
    <source>
        <dbReference type="SAM" id="Phobius"/>
    </source>
</evidence>